<dbReference type="GO" id="GO:0016020">
    <property type="term" value="C:membrane"/>
    <property type="evidence" value="ECO:0007669"/>
    <property type="project" value="TreeGrafter"/>
</dbReference>
<reference evidence="5 6" key="2">
    <citation type="submission" date="2018-03" db="EMBL/GenBank/DDBJ databases">
        <title>The comparative genomics of Bifidobacterium callitrichos reflects dietary carbohydrate utilization within the common marmoset gut.</title>
        <authorList>
            <person name="Rani A."/>
        </authorList>
    </citation>
    <scope>NUCLEOTIDE SEQUENCE [LARGE SCALE GENOMIC DNA]</scope>
    <source>
        <strain evidence="5 6">UMA51805</strain>
    </source>
</reference>
<dbReference type="PANTHER" id="PTHR43272:SF33">
    <property type="entry name" value="AMP-BINDING DOMAIN-CONTAINING PROTEIN-RELATED"/>
    <property type="match status" value="1"/>
</dbReference>
<dbReference type="SUPFAM" id="SSF56801">
    <property type="entry name" value="Acetyl-CoA synthetase-like"/>
    <property type="match status" value="1"/>
</dbReference>
<comment type="caution">
    <text evidence="5">The sequence shown here is derived from an EMBL/GenBank/DDBJ whole genome shotgun (WGS) entry which is preliminary data.</text>
</comment>
<dbReference type="Proteomes" id="UP000240228">
    <property type="component" value="Unassembled WGS sequence"/>
</dbReference>
<feature type="domain" description="AMP-dependent synthetase/ligase" evidence="4">
    <location>
        <begin position="27"/>
        <end position="427"/>
    </location>
</feature>
<dbReference type="CDD" id="cd05907">
    <property type="entry name" value="VL_LC_FACS_like"/>
    <property type="match status" value="1"/>
</dbReference>
<evidence type="ECO:0000313" key="6">
    <source>
        <dbReference type="Proteomes" id="UP000240228"/>
    </source>
</evidence>
<evidence type="ECO:0000256" key="1">
    <source>
        <dbReference type="ARBA" id="ARBA00022741"/>
    </source>
</evidence>
<feature type="compositionally biased region" description="Basic and acidic residues" evidence="3">
    <location>
        <begin position="678"/>
        <end position="698"/>
    </location>
</feature>
<dbReference type="GO" id="GO:0005524">
    <property type="term" value="F:ATP binding"/>
    <property type="evidence" value="ECO:0007669"/>
    <property type="project" value="UniProtKB-KW"/>
</dbReference>
<evidence type="ECO:0000256" key="3">
    <source>
        <dbReference type="SAM" id="MobiDB-lite"/>
    </source>
</evidence>
<reference evidence="6" key="1">
    <citation type="submission" date="2017-09" db="EMBL/GenBank/DDBJ databases">
        <authorList>
            <person name="Sela D.A."/>
            <person name="Albert K."/>
        </authorList>
    </citation>
    <scope>NUCLEOTIDE SEQUENCE [LARGE SCALE GENOMIC DNA]</scope>
    <source>
        <strain evidence="6">UMA51805</strain>
    </source>
</reference>
<keyword evidence="1" id="KW-0547">Nucleotide-binding</keyword>
<feature type="region of interest" description="Disordered" evidence="3">
    <location>
        <begin position="646"/>
        <end position="698"/>
    </location>
</feature>
<accession>A0A2T3GAT7</accession>
<dbReference type="InterPro" id="IPR020845">
    <property type="entry name" value="AMP-binding_CS"/>
</dbReference>
<evidence type="ECO:0000256" key="2">
    <source>
        <dbReference type="ARBA" id="ARBA00022840"/>
    </source>
</evidence>
<dbReference type="EMBL" id="NWTX01000007">
    <property type="protein sequence ID" value="PST46511.1"/>
    <property type="molecule type" value="Genomic_DNA"/>
</dbReference>
<dbReference type="AlphaFoldDB" id="A0A2T3GAT7"/>
<evidence type="ECO:0000313" key="5">
    <source>
        <dbReference type="EMBL" id="PST46511.1"/>
    </source>
</evidence>
<dbReference type="Pfam" id="PF00501">
    <property type="entry name" value="AMP-binding"/>
    <property type="match status" value="1"/>
</dbReference>
<name>A0A2T3GAT7_9BIFI</name>
<sequence>MLREYISDPEYVTGDGDTIFSLLADRAASEPDGDIAEYQDDERVWHTVSAASMLARVREVAKGLIGLGVRPGTMVAIYSATCYEWGVVDFACAAIGAVSVPIYETDSERQAASIIMDTAPLIAFAGDHQHAQTLEQVRDQVKDLKYIFNFKAAGLDAVADFGAHVPDDELDEAIARVKADDMSTIVYTSGSTGKPKGAMLSNRNFVHIVKNGYIILDEMLYEPNRLLLFLPLAHCFARYIQYVAVGGHGVVGYIPGAKHLLADLRSFKPTYLLGVPRVFEKVYNAASQKAGNGIAGRVFAAAYRHFVQWSKDEQEGRGHSLIARMQHSFFMSTVGKSVRSALGPNLAWLACGGAPLNADLAHFFNGMDGITFIQGYGMTETAAPMMVNWQDANRVGSVGKPGPGMGVRQDEDGELLLTGPNVFLGYYKQPDLTAQVKTADGWIRTGDLGTIDDDGFVYITGRKKDIIITAGGKNVSPAPMEEVIATCPIVDHAVVVGDGKPFISALIELDEEMTRSWLASQGLDREAPMDEIAANDAVRAYIQQYVDKANANVSRAESVRKFVVLDEAFTQEDGTLTPSLKVVRPKVLKRYESIIDGEIYAPRGVSKPLPATVRILDRTTESVKRTAESVKQASENVNPKALRSAYEQAKENVSDSIASVSERIKREDPQAEADQTDGSERTDRADDRADGHDEDKEN</sequence>
<dbReference type="PANTHER" id="PTHR43272">
    <property type="entry name" value="LONG-CHAIN-FATTY-ACID--COA LIGASE"/>
    <property type="match status" value="1"/>
</dbReference>
<dbReference type="PROSITE" id="PS00455">
    <property type="entry name" value="AMP_BINDING"/>
    <property type="match status" value="1"/>
</dbReference>
<dbReference type="Gene3D" id="3.40.50.12780">
    <property type="entry name" value="N-terminal domain of ligase-like"/>
    <property type="match status" value="2"/>
</dbReference>
<proteinExistence type="predicted"/>
<evidence type="ECO:0000259" key="4">
    <source>
        <dbReference type="Pfam" id="PF00501"/>
    </source>
</evidence>
<dbReference type="GO" id="GO:0004467">
    <property type="term" value="F:long-chain fatty acid-CoA ligase activity"/>
    <property type="evidence" value="ECO:0007669"/>
    <property type="project" value="TreeGrafter"/>
</dbReference>
<dbReference type="RefSeq" id="WP_107044032.1">
    <property type="nucleotide sequence ID" value="NZ_NWTX01000007.1"/>
</dbReference>
<protein>
    <submittedName>
        <fullName evidence="5">Long-chain fatty acid--CoA ligase</fullName>
    </submittedName>
</protein>
<organism evidence="5 6">
    <name type="scientific">Bifidobacterium callitrichos</name>
    <dbReference type="NCBI Taxonomy" id="762209"/>
    <lineage>
        <taxon>Bacteria</taxon>
        <taxon>Bacillati</taxon>
        <taxon>Actinomycetota</taxon>
        <taxon>Actinomycetes</taxon>
        <taxon>Bifidobacteriales</taxon>
        <taxon>Bifidobacteriaceae</taxon>
        <taxon>Bifidobacterium</taxon>
    </lineage>
</organism>
<dbReference type="Pfam" id="PF23562">
    <property type="entry name" value="AMP-binding_C_3"/>
    <property type="match status" value="1"/>
</dbReference>
<keyword evidence="6" id="KW-1185">Reference proteome</keyword>
<dbReference type="InterPro" id="IPR042099">
    <property type="entry name" value="ANL_N_sf"/>
</dbReference>
<keyword evidence="5" id="KW-0436">Ligase</keyword>
<gene>
    <name evidence="5" type="ORF">CPA40_05520</name>
</gene>
<dbReference type="InterPro" id="IPR000873">
    <property type="entry name" value="AMP-dep_synth/lig_dom"/>
</dbReference>
<keyword evidence="2" id="KW-0067">ATP-binding</keyword>